<accession>A0A0B5EXA1</accession>
<proteinExistence type="predicted"/>
<sequence>MTALSRLAPGAARNAGSRLGARAGSAGRGGEEQGSGV</sequence>
<feature type="compositionally biased region" description="Gly residues" evidence="1">
    <location>
        <begin position="26"/>
        <end position="37"/>
    </location>
</feature>
<feature type="region of interest" description="Disordered" evidence="1">
    <location>
        <begin position="1"/>
        <end position="37"/>
    </location>
</feature>
<evidence type="ECO:0000313" key="2">
    <source>
        <dbReference type="EMBL" id="AJE83835.1"/>
    </source>
</evidence>
<dbReference type="AlphaFoldDB" id="A0A0B5EXA1"/>
<keyword evidence="3" id="KW-1185">Reference proteome</keyword>
<dbReference type="EMBL" id="CP010519">
    <property type="protein sequence ID" value="AJE83835.1"/>
    <property type="molecule type" value="Genomic_DNA"/>
</dbReference>
<evidence type="ECO:0000313" key="3">
    <source>
        <dbReference type="Proteomes" id="UP000031523"/>
    </source>
</evidence>
<organism evidence="2 3">
    <name type="scientific">Streptomyces albus (strain ATCC 21838 / DSM 41398 / FERM P-419 / JCM 4703 / NBRC 107858)</name>
    <dbReference type="NCBI Taxonomy" id="1081613"/>
    <lineage>
        <taxon>Bacteria</taxon>
        <taxon>Bacillati</taxon>
        <taxon>Actinomycetota</taxon>
        <taxon>Actinomycetes</taxon>
        <taxon>Kitasatosporales</taxon>
        <taxon>Streptomycetaceae</taxon>
        <taxon>Streptomyces</taxon>
    </lineage>
</organism>
<protein>
    <submittedName>
        <fullName evidence="2">Uncharacterized protein</fullName>
    </submittedName>
</protein>
<feature type="compositionally biased region" description="Low complexity" evidence="1">
    <location>
        <begin position="10"/>
        <end position="25"/>
    </location>
</feature>
<dbReference type="Proteomes" id="UP000031523">
    <property type="component" value="Chromosome"/>
</dbReference>
<dbReference type="KEGG" id="sals:SLNWT_3459"/>
<name>A0A0B5EXA1_STRA4</name>
<gene>
    <name evidence="2" type="ORF">SLNWT_3459</name>
</gene>
<evidence type="ECO:0000256" key="1">
    <source>
        <dbReference type="SAM" id="MobiDB-lite"/>
    </source>
</evidence>
<reference evidence="2 3" key="1">
    <citation type="submission" date="2015-01" db="EMBL/GenBank/DDBJ databases">
        <title>Enhanced salinomycin production by adjusting the supply of polyketide extender units in Streptomyce albus DSM 41398.</title>
        <authorList>
            <person name="Lu C."/>
        </authorList>
    </citation>
    <scope>NUCLEOTIDE SEQUENCE [LARGE SCALE GENOMIC DNA]</scope>
    <source>
        <strain evidence="3">ATCC 21838 / DSM 41398 / FERM P-419 / JCM 4703 / NBRC 107858</strain>
    </source>
</reference>